<organism evidence="2 3">
    <name type="scientific">Photobacterium sanguinicancri</name>
    <dbReference type="NCBI Taxonomy" id="875932"/>
    <lineage>
        <taxon>Bacteria</taxon>
        <taxon>Pseudomonadati</taxon>
        <taxon>Pseudomonadota</taxon>
        <taxon>Gammaproteobacteria</taxon>
        <taxon>Vibrionales</taxon>
        <taxon>Vibrionaceae</taxon>
        <taxon>Photobacterium</taxon>
    </lineage>
</organism>
<dbReference type="InterPro" id="IPR036188">
    <property type="entry name" value="FAD/NAD-bd_sf"/>
</dbReference>
<dbReference type="SUPFAM" id="SSF46548">
    <property type="entry name" value="alpha-helical ferredoxin"/>
    <property type="match status" value="1"/>
</dbReference>
<dbReference type="PANTHER" id="PTHR42783:SF3">
    <property type="entry name" value="GLUTAMATE SYNTHASE [NADPH] SMALL CHAIN-RELATED"/>
    <property type="match status" value="1"/>
</dbReference>
<comment type="caution">
    <text evidence="2">The sequence shown here is derived from an EMBL/GenBank/DDBJ whole genome shotgun (WGS) entry which is preliminary data.</text>
</comment>
<dbReference type="Pfam" id="PF14691">
    <property type="entry name" value="Fer4_20"/>
    <property type="match status" value="1"/>
</dbReference>
<protein>
    <submittedName>
        <fullName evidence="2">NADPH-dependent glutamate synthase small subunit</fullName>
    </submittedName>
</protein>
<dbReference type="RefSeq" id="WP_094957608.1">
    <property type="nucleotide sequence ID" value="NZ_NOIF01000097.1"/>
</dbReference>
<dbReference type="Proteomes" id="UP000215999">
    <property type="component" value="Unassembled WGS sequence"/>
</dbReference>
<dbReference type="Gene3D" id="1.10.1060.10">
    <property type="entry name" value="Alpha-helical ferredoxin"/>
    <property type="match status" value="1"/>
</dbReference>
<dbReference type="InterPro" id="IPR009051">
    <property type="entry name" value="Helical_ferredxn"/>
</dbReference>
<dbReference type="PRINTS" id="PR00419">
    <property type="entry name" value="ADXRDTASE"/>
</dbReference>
<dbReference type="EMBL" id="NOIF01000097">
    <property type="protein sequence ID" value="OZS43169.1"/>
    <property type="molecule type" value="Genomic_DNA"/>
</dbReference>
<dbReference type="PANTHER" id="PTHR42783">
    <property type="entry name" value="GLUTAMATE SYNTHASE [NADPH] SMALL CHAIN"/>
    <property type="match status" value="1"/>
</dbReference>
<evidence type="ECO:0000313" key="3">
    <source>
        <dbReference type="Proteomes" id="UP000215999"/>
    </source>
</evidence>
<dbReference type="Gene3D" id="3.50.50.60">
    <property type="entry name" value="FAD/NAD(P)-binding domain"/>
    <property type="match status" value="2"/>
</dbReference>
<dbReference type="Pfam" id="PF07992">
    <property type="entry name" value="Pyr_redox_2"/>
    <property type="match status" value="1"/>
</dbReference>
<name>A0ABX4FWD8_9GAMM</name>
<dbReference type="PROSITE" id="PS51085">
    <property type="entry name" value="2FE2S_FER_2"/>
    <property type="match status" value="1"/>
</dbReference>
<dbReference type="InterPro" id="IPR036010">
    <property type="entry name" value="2Fe-2S_ferredoxin-like_sf"/>
</dbReference>
<dbReference type="Pfam" id="PF13510">
    <property type="entry name" value="Fer2_4"/>
    <property type="match status" value="1"/>
</dbReference>
<dbReference type="InterPro" id="IPR001041">
    <property type="entry name" value="2Fe-2S_ferredoxin-type"/>
</dbReference>
<sequence length="655" mass="72254">MITITINGKLLEVDNNHTLLTIAKHHGIDIPTLCTVDTLLDPCIDSSNNSNTNKGITHSHCELCEVEIEGSGLKKACKTTPYDGMSVITESDALATHRKKVLIQLLAEDTKEYCEAPCQTACPAGVDIQSYLRHIANGEHQKAIEVIKQTLPMPLSIGRVCPAFCEAGCRRRLVDEPLAIRQLKRHTADIDLAALESYVPPRKPSKDKSIAIIGSGPGGLTCGYYLSNEGYNVTVFEAMPLTGGWLRYGIPEYRLPKAILDKEIELMCRNGMEIKTNCKIGENLSLTALSEEYDAVCMAVGASKAVGMTYPGSDLDGCYLGVDYLKDFVTEQKCITGKKVAVIGGGNTAIDCARTAVRAGAETTLIYRRTRAEMPAEAYEVDEAEKEGVKFSFLTNPVENIADTDDTNKNNWVRQVKLEIMALGKPDSSGRCRPEPTGEYITQEFDTVIAAVSQAPDLSLLDNEEIAIPLTRWNTIDCDESNMYSGIRNIFGIGDFRRGPATAIEAVADGRRAADAIAYYLDGQLDRLPHKAFTFKNDSKMQFVNPDHLTNITEVMRMLSKGKTSEQKEVKFSDAMQHILRVTAPEMTLEQRQGSFEEVERGISHQAAVTEAERCFECGCHNRNQCALRDCASVYEIDATELSNIKQQHPIKSWL</sequence>
<dbReference type="SUPFAM" id="SSF51971">
    <property type="entry name" value="Nucleotide-binding domain"/>
    <property type="match status" value="1"/>
</dbReference>
<dbReference type="InterPro" id="IPR023753">
    <property type="entry name" value="FAD/NAD-binding_dom"/>
</dbReference>
<dbReference type="SUPFAM" id="SSF54292">
    <property type="entry name" value="2Fe-2S ferredoxin-like"/>
    <property type="match status" value="1"/>
</dbReference>
<feature type="domain" description="2Fe-2S ferredoxin-type" evidence="1">
    <location>
        <begin position="1"/>
        <end position="93"/>
    </location>
</feature>
<evidence type="ECO:0000313" key="2">
    <source>
        <dbReference type="EMBL" id="OZS43169.1"/>
    </source>
</evidence>
<keyword evidence="3" id="KW-1185">Reference proteome</keyword>
<proteinExistence type="predicted"/>
<evidence type="ECO:0000259" key="1">
    <source>
        <dbReference type="PROSITE" id="PS51085"/>
    </source>
</evidence>
<reference evidence="2 3" key="1">
    <citation type="journal article" date="2016" name="Antonie Van Leeuwenhoek">
        <title>Photobacterium sanguinicancri sp. nov. isolated from marine animals.</title>
        <authorList>
            <person name="Gomez-Gil B."/>
            <person name="Roque A."/>
            <person name="Rotllant G."/>
            <person name="Romalde J.L."/>
            <person name="Doce A."/>
            <person name="Eggermont M."/>
            <person name="Defoirdt T."/>
        </authorList>
    </citation>
    <scope>NUCLEOTIDE SEQUENCE [LARGE SCALE GENOMIC DNA]</scope>
    <source>
        <strain evidence="2 3">CAIM 1827</strain>
    </source>
</reference>
<dbReference type="InterPro" id="IPR028261">
    <property type="entry name" value="DPD_II"/>
</dbReference>
<accession>A0ABX4FWD8</accession>
<gene>
    <name evidence="2" type="ORF">ASV53_14675</name>
</gene>